<dbReference type="FunCoup" id="G8YAG5">
    <property type="interactions" value="52"/>
</dbReference>
<dbReference type="Proteomes" id="UP000005222">
    <property type="component" value="Chromosome L"/>
</dbReference>
<keyword evidence="5" id="KW-0460">Magnesium</keyword>
<evidence type="ECO:0000313" key="11">
    <source>
        <dbReference type="Proteomes" id="UP000005222"/>
    </source>
</evidence>
<keyword evidence="6" id="KW-0443">Lipid metabolism</keyword>
<dbReference type="InterPro" id="IPR008278">
    <property type="entry name" value="4-PPantetheinyl_Trfase_dom"/>
</dbReference>
<dbReference type="GO" id="GO:0008897">
    <property type="term" value="F:holo-[acyl-carrier-protein] synthase activity"/>
    <property type="evidence" value="ECO:0007669"/>
    <property type="project" value="InterPro"/>
</dbReference>
<evidence type="ECO:0000256" key="6">
    <source>
        <dbReference type="ARBA" id="ARBA00023098"/>
    </source>
</evidence>
<protein>
    <submittedName>
        <fullName evidence="9">Piso0_004127 protein</fullName>
    </submittedName>
</protein>
<dbReference type="EMBL" id="FO082048">
    <property type="protein sequence ID" value="CCE84579.1"/>
    <property type="molecule type" value="Genomic_DNA"/>
</dbReference>
<evidence type="ECO:0000256" key="5">
    <source>
        <dbReference type="ARBA" id="ARBA00022842"/>
    </source>
</evidence>
<keyword evidence="11" id="KW-1185">Reference proteome</keyword>
<reference evidence="11" key="2">
    <citation type="journal article" date="2012" name="G3 (Bethesda)">
        <title>Pichia sorbitophila, an interspecies yeast hybrid reveals early steps of genome resolution following polyploidization.</title>
        <authorList>
            <person name="Leh Louis V."/>
            <person name="Despons L."/>
            <person name="Friedrich A."/>
            <person name="Martin T."/>
            <person name="Durrens P."/>
            <person name="Casaregola S."/>
            <person name="Neuveglise C."/>
            <person name="Fairhead C."/>
            <person name="Marck C."/>
            <person name="Cruz J.A."/>
            <person name="Straub M.L."/>
            <person name="Kugler V."/>
            <person name="Sacerdot C."/>
            <person name="Uzunov Z."/>
            <person name="Thierry A."/>
            <person name="Weiss S."/>
            <person name="Bleykasten C."/>
            <person name="De Montigny J."/>
            <person name="Jacques N."/>
            <person name="Jung P."/>
            <person name="Lemaire M."/>
            <person name="Mallet S."/>
            <person name="Morel G."/>
            <person name="Richard G.F."/>
            <person name="Sarkar A."/>
            <person name="Savel G."/>
            <person name="Schacherer J."/>
            <person name="Seret M.L."/>
            <person name="Talla E."/>
            <person name="Samson G."/>
            <person name="Jubin C."/>
            <person name="Poulain J."/>
            <person name="Vacherie B."/>
            <person name="Barbe V."/>
            <person name="Pelletier E."/>
            <person name="Sherman D.J."/>
            <person name="Westhof E."/>
            <person name="Weissenbach J."/>
            <person name="Baret P.V."/>
            <person name="Wincker P."/>
            <person name="Gaillardin C."/>
            <person name="Dujon B."/>
            <person name="Souciet J.L."/>
        </authorList>
    </citation>
    <scope>NUCLEOTIDE SEQUENCE [LARGE SCALE GENOMIC DNA]</scope>
    <source>
        <strain evidence="11">ATCC MYA-4447 / BCRC 22081 / CBS 7064 / NBRC 10061 / NRRL Y-12695</strain>
    </source>
</reference>
<evidence type="ECO:0000313" key="9">
    <source>
        <dbReference type="EMBL" id="CCE83548.1"/>
    </source>
</evidence>
<dbReference type="Gene3D" id="3.90.470.20">
    <property type="entry name" value="4'-phosphopantetheinyl transferase domain"/>
    <property type="match status" value="1"/>
</dbReference>
<keyword evidence="2" id="KW-0808">Transferase</keyword>
<evidence type="ECO:0000256" key="7">
    <source>
        <dbReference type="ARBA" id="ARBA00023160"/>
    </source>
</evidence>
<dbReference type="InParanoid" id="G8YAG5"/>
<dbReference type="SUPFAM" id="SSF56214">
    <property type="entry name" value="4'-phosphopantetheinyl transferase"/>
    <property type="match status" value="1"/>
</dbReference>
<evidence type="ECO:0000256" key="2">
    <source>
        <dbReference type="ARBA" id="ARBA00022679"/>
    </source>
</evidence>
<dbReference type="STRING" id="559304.G8YAG5"/>
<gene>
    <name evidence="9" type="primary">Piso0_004127</name>
    <name evidence="9" type="ORF">GNLVRS01_PISO0K10042g</name>
    <name evidence="10" type="ORF">GNLVRS01_PISO0L10043g</name>
</gene>
<reference evidence="9" key="1">
    <citation type="submission" date="2011-10" db="EMBL/GenBank/DDBJ databases">
        <authorList>
            <person name="Genoscope - CEA"/>
        </authorList>
    </citation>
    <scope>NUCLEOTIDE SEQUENCE</scope>
</reference>
<sequence>MSKILGVGIDIVKISRFDRLLNSKNVNGSSFVLRLATRLLNEKHEYGRFLKLRESRNIGNEAKYLAGAWATKEALFKCLDPEDQKAFEFRQWYRFYDERGKPHVQCDSYNKDNEQFHLSISHDEDHLIAYVLREETK</sequence>
<dbReference type="NCBIfam" id="TIGR00556">
    <property type="entry name" value="pantethn_trn"/>
    <property type="match status" value="1"/>
</dbReference>
<dbReference type="AlphaFoldDB" id="G8YAG5"/>
<accession>G8YAG5</accession>
<dbReference type="OrthoDB" id="15433at2759"/>
<dbReference type="HOGENOM" id="CLU_089696_1_0_1"/>
<dbReference type="Pfam" id="PF01648">
    <property type="entry name" value="ACPS"/>
    <property type="match status" value="1"/>
</dbReference>
<dbReference type="EMBL" id="FO082049">
    <property type="protein sequence ID" value="CCE83548.1"/>
    <property type="molecule type" value="Genomic_DNA"/>
</dbReference>
<dbReference type="HAMAP" id="MF_00101">
    <property type="entry name" value="AcpS"/>
    <property type="match status" value="1"/>
</dbReference>
<dbReference type="InterPro" id="IPR037143">
    <property type="entry name" value="4-PPantetheinyl_Trfase_dom_sf"/>
</dbReference>
<keyword evidence="1" id="KW-0444">Lipid biosynthesis</keyword>
<dbReference type="GO" id="GO:0000287">
    <property type="term" value="F:magnesium ion binding"/>
    <property type="evidence" value="ECO:0007669"/>
    <property type="project" value="InterPro"/>
</dbReference>
<dbReference type="InterPro" id="IPR004568">
    <property type="entry name" value="Ppantetheine-prot_Trfase_dom"/>
</dbReference>
<evidence type="ECO:0000259" key="8">
    <source>
        <dbReference type="Pfam" id="PF01648"/>
    </source>
</evidence>
<keyword evidence="3" id="KW-0479">Metal-binding</keyword>
<proteinExistence type="inferred from homology"/>
<name>G8YAG5_PICSO</name>
<evidence type="ECO:0000256" key="3">
    <source>
        <dbReference type="ARBA" id="ARBA00022723"/>
    </source>
</evidence>
<dbReference type="InterPro" id="IPR002582">
    <property type="entry name" value="ACPS"/>
</dbReference>
<keyword evidence="7" id="KW-0275">Fatty acid biosynthesis</keyword>
<evidence type="ECO:0000256" key="4">
    <source>
        <dbReference type="ARBA" id="ARBA00022832"/>
    </source>
</evidence>
<dbReference type="GO" id="GO:0006633">
    <property type="term" value="P:fatty acid biosynthetic process"/>
    <property type="evidence" value="ECO:0007669"/>
    <property type="project" value="UniProtKB-KW"/>
</dbReference>
<dbReference type="eggNOG" id="ENOG502SDWS">
    <property type="taxonomic scope" value="Eukaryota"/>
</dbReference>
<dbReference type="Proteomes" id="UP000005222">
    <property type="component" value="Chromosome K"/>
</dbReference>
<feature type="domain" description="4'-phosphopantetheinyl transferase" evidence="8">
    <location>
        <begin position="6"/>
        <end position="131"/>
    </location>
</feature>
<evidence type="ECO:0000256" key="1">
    <source>
        <dbReference type="ARBA" id="ARBA00022516"/>
    </source>
</evidence>
<evidence type="ECO:0000313" key="10">
    <source>
        <dbReference type="EMBL" id="CCE84579.1"/>
    </source>
</evidence>
<organism evidence="9 11">
    <name type="scientific">Pichia sorbitophila (strain ATCC MYA-4447 / BCRC 22081 / CBS 7064 / NBRC 10061 / NRRL Y-12695)</name>
    <name type="common">Hybrid yeast</name>
    <dbReference type="NCBI Taxonomy" id="559304"/>
    <lineage>
        <taxon>Eukaryota</taxon>
        <taxon>Fungi</taxon>
        <taxon>Dikarya</taxon>
        <taxon>Ascomycota</taxon>
        <taxon>Saccharomycotina</taxon>
        <taxon>Pichiomycetes</taxon>
        <taxon>Debaryomycetaceae</taxon>
        <taxon>Millerozyma</taxon>
    </lineage>
</organism>
<keyword evidence="4" id="KW-0276">Fatty acid metabolism</keyword>